<dbReference type="AlphaFoldDB" id="A0A167K7A6"/>
<proteinExistence type="predicted"/>
<accession>A0A167K7A6</accession>
<dbReference type="EMBL" id="KV417295">
    <property type="protein sequence ID" value="KZO94341.1"/>
    <property type="molecule type" value="Genomic_DNA"/>
</dbReference>
<keyword evidence="4" id="KW-1185">Reference proteome</keyword>
<evidence type="ECO:0000256" key="1">
    <source>
        <dbReference type="SAM" id="MobiDB-lite"/>
    </source>
</evidence>
<feature type="region of interest" description="Disordered" evidence="1">
    <location>
        <begin position="178"/>
        <end position="204"/>
    </location>
</feature>
<keyword evidence="2" id="KW-0732">Signal</keyword>
<name>A0A167K7A6_CALVF</name>
<evidence type="ECO:0000256" key="2">
    <source>
        <dbReference type="SAM" id="SignalP"/>
    </source>
</evidence>
<feature type="compositionally biased region" description="Basic and acidic residues" evidence="1">
    <location>
        <begin position="180"/>
        <end position="195"/>
    </location>
</feature>
<feature type="chain" id="PRO_5013040143" evidence="2">
    <location>
        <begin position="16"/>
        <end position="204"/>
    </location>
</feature>
<evidence type="ECO:0000313" key="3">
    <source>
        <dbReference type="EMBL" id="KZO94341.1"/>
    </source>
</evidence>
<evidence type="ECO:0000313" key="4">
    <source>
        <dbReference type="Proteomes" id="UP000076738"/>
    </source>
</evidence>
<dbReference type="Proteomes" id="UP000076738">
    <property type="component" value="Unassembled WGS sequence"/>
</dbReference>
<protein>
    <submittedName>
        <fullName evidence="3">Uncharacterized protein</fullName>
    </submittedName>
</protein>
<gene>
    <name evidence="3" type="ORF">CALVIDRAFT_600004</name>
</gene>
<feature type="signal peptide" evidence="2">
    <location>
        <begin position="1"/>
        <end position="15"/>
    </location>
</feature>
<organism evidence="3 4">
    <name type="scientific">Calocera viscosa (strain TUFC12733)</name>
    <dbReference type="NCBI Taxonomy" id="1330018"/>
    <lineage>
        <taxon>Eukaryota</taxon>
        <taxon>Fungi</taxon>
        <taxon>Dikarya</taxon>
        <taxon>Basidiomycota</taxon>
        <taxon>Agaricomycotina</taxon>
        <taxon>Dacrymycetes</taxon>
        <taxon>Dacrymycetales</taxon>
        <taxon>Dacrymycetaceae</taxon>
        <taxon>Calocera</taxon>
    </lineage>
</organism>
<sequence length="204" mass="21889">MFYALFSLFIAFTVADRTGPPKARRSAAVCDYYACPLEDEANSPLNGVAIASLSPPEVACSYAGGGAEQCGYNYITGQVFLGQLCLPASCVPQQACTDYECPAIPGYILVSDPEGPNGPDGDDGVSCSYRPTDPTDSDIICLYFTSNGQLLGATGTAALICPARGSCTSAPARRWAYQQSERRTINEEERDSKADEFEDLYQPW</sequence>
<reference evidence="3 4" key="1">
    <citation type="journal article" date="2016" name="Mol. Biol. Evol.">
        <title>Comparative Genomics of Early-Diverging Mushroom-Forming Fungi Provides Insights into the Origins of Lignocellulose Decay Capabilities.</title>
        <authorList>
            <person name="Nagy L.G."/>
            <person name="Riley R."/>
            <person name="Tritt A."/>
            <person name="Adam C."/>
            <person name="Daum C."/>
            <person name="Floudas D."/>
            <person name="Sun H."/>
            <person name="Yadav J.S."/>
            <person name="Pangilinan J."/>
            <person name="Larsson K.H."/>
            <person name="Matsuura K."/>
            <person name="Barry K."/>
            <person name="Labutti K."/>
            <person name="Kuo R."/>
            <person name="Ohm R.A."/>
            <person name="Bhattacharya S.S."/>
            <person name="Shirouzu T."/>
            <person name="Yoshinaga Y."/>
            <person name="Martin F.M."/>
            <person name="Grigoriev I.V."/>
            <person name="Hibbett D.S."/>
        </authorList>
    </citation>
    <scope>NUCLEOTIDE SEQUENCE [LARGE SCALE GENOMIC DNA]</scope>
    <source>
        <strain evidence="3 4">TUFC12733</strain>
    </source>
</reference>